<dbReference type="Gene3D" id="3.40.50.1110">
    <property type="entry name" value="SGNH hydrolase"/>
    <property type="match status" value="1"/>
</dbReference>
<evidence type="ECO:0000313" key="1">
    <source>
        <dbReference type="EMBL" id="RWR49833.1"/>
    </source>
</evidence>
<comment type="caution">
    <text evidence="1">The sequence shown here is derived from an EMBL/GenBank/DDBJ whole genome shotgun (WGS) entry which is preliminary data.</text>
</comment>
<evidence type="ECO:0008006" key="3">
    <source>
        <dbReference type="Google" id="ProtNLM"/>
    </source>
</evidence>
<sequence length="285" mass="31071">MIVSKPRLLFRPDPVLGWSLTPGHAVQVAFRDGVVQRIGADGWRQVPGRSAATGPRLAVYGCSFTYGTGLADEETYVARLQAALPEICFLNRGIGGQGTVQNLLQFRRDIAAGAVDAAIFAIISDHRFRNIPHPSRMRQYLSLEWSSLGVGHVPVLRRGGAGRPRIVYLPIWQPVIARGGFEAFLPDDWMITDATLAALEMIREEAAAHQIPVGFALLDALAPAFNTVVRARCENCVDISVPMDAAHTHMPHDRHPNAHANALYAERLLPLARALGETAHSGERA</sequence>
<evidence type="ECO:0000313" key="2">
    <source>
        <dbReference type="Proteomes" id="UP000286594"/>
    </source>
</evidence>
<dbReference type="Proteomes" id="UP000286594">
    <property type="component" value="Unassembled WGS sequence"/>
</dbReference>
<name>A0A443LL35_9RHOB</name>
<dbReference type="SUPFAM" id="SSF52266">
    <property type="entry name" value="SGNH hydrolase"/>
    <property type="match status" value="1"/>
</dbReference>
<dbReference type="RefSeq" id="WP_128148390.1">
    <property type="nucleotide sequence ID" value="NZ_SAVB01000008.1"/>
</dbReference>
<organism evidence="1 2">
    <name type="scientific">Paenirhodobacter ferrireducens</name>
    <dbReference type="NCBI Taxonomy" id="1215032"/>
    <lineage>
        <taxon>Bacteria</taxon>
        <taxon>Pseudomonadati</taxon>
        <taxon>Pseudomonadota</taxon>
        <taxon>Alphaproteobacteria</taxon>
        <taxon>Rhodobacterales</taxon>
        <taxon>Rhodobacter group</taxon>
        <taxon>Paenirhodobacter</taxon>
    </lineage>
</organism>
<dbReference type="AlphaFoldDB" id="A0A443LL35"/>
<dbReference type="OrthoDB" id="1414387at2"/>
<accession>A0A443LL35</accession>
<proteinExistence type="predicted"/>
<dbReference type="EMBL" id="SAVB01000008">
    <property type="protein sequence ID" value="RWR49833.1"/>
    <property type="molecule type" value="Genomic_DNA"/>
</dbReference>
<dbReference type="GO" id="GO:0016788">
    <property type="term" value="F:hydrolase activity, acting on ester bonds"/>
    <property type="evidence" value="ECO:0007669"/>
    <property type="project" value="UniProtKB-ARBA"/>
</dbReference>
<keyword evidence="2" id="KW-1185">Reference proteome</keyword>
<protein>
    <recommendedName>
        <fullName evidence="3">SGNH/GDSL hydrolase family protein</fullName>
    </recommendedName>
</protein>
<dbReference type="InterPro" id="IPR036514">
    <property type="entry name" value="SGNH_hydro_sf"/>
</dbReference>
<gene>
    <name evidence="1" type="ORF">EOW65_07715</name>
</gene>
<reference evidence="1 2" key="1">
    <citation type="submission" date="2019-01" db="EMBL/GenBank/DDBJ databases">
        <title>Sinorhodobacter populi sp. nov. isolated from the symptomatic bark tissue of Populus euramericana canker.</title>
        <authorList>
            <person name="Xu G."/>
        </authorList>
    </citation>
    <scope>NUCLEOTIDE SEQUENCE [LARGE SCALE GENOMIC DNA]</scope>
    <source>
        <strain evidence="1 2">CCTCC AB2012026</strain>
    </source>
</reference>